<organism evidence="1 2">
    <name type="scientific">Gossypium barbadense</name>
    <name type="common">Sea Island cotton</name>
    <name type="synonym">Hibiscus barbadensis</name>
    <dbReference type="NCBI Taxonomy" id="3634"/>
    <lineage>
        <taxon>Eukaryota</taxon>
        <taxon>Viridiplantae</taxon>
        <taxon>Streptophyta</taxon>
        <taxon>Embryophyta</taxon>
        <taxon>Tracheophyta</taxon>
        <taxon>Spermatophyta</taxon>
        <taxon>Magnoliopsida</taxon>
        <taxon>eudicotyledons</taxon>
        <taxon>Gunneridae</taxon>
        <taxon>Pentapetalae</taxon>
        <taxon>rosids</taxon>
        <taxon>malvids</taxon>
        <taxon>Malvales</taxon>
        <taxon>Malvaceae</taxon>
        <taxon>Malvoideae</taxon>
        <taxon>Gossypium</taxon>
    </lineage>
</organism>
<proteinExistence type="predicted"/>
<sequence length="127" mass="14934">MIIQKPKEKEKRSKPQLQASIRDALFMVLGHRGGTHKTAHDHVTIEPYSNEAQQPSELESKAMEAVKHHQIQMWWPESGSHTADGCHDQLEIIELWRSQRRENHLKKRQKGSLLRKYRKKFVTVISY</sequence>
<accession>A0A2P5X8G3</accession>
<reference evidence="1 2" key="1">
    <citation type="submission" date="2015-01" db="EMBL/GenBank/DDBJ databases">
        <title>Genome of allotetraploid Gossypium barbadense reveals genomic plasticity and fiber elongation in cotton evolution.</title>
        <authorList>
            <person name="Chen X."/>
            <person name="Liu X."/>
            <person name="Zhao B."/>
            <person name="Zheng H."/>
            <person name="Hu Y."/>
            <person name="Lu G."/>
            <person name="Yang C."/>
            <person name="Chen J."/>
            <person name="Shan C."/>
            <person name="Zhang L."/>
            <person name="Zhou Y."/>
            <person name="Wang L."/>
            <person name="Guo W."/>
            <person name="Bai Y."/>
            <person name="Ruan J."/>
            <person name="Shangguan X."/>
            <person name="Mao Y."/>
            <person name="Jiang J."/>
            <person name="Zhu Y."/>
            <person name="Lei J."/>
            <person name="Kang H."/>
            <person name="Chen S."/>
            <person name="He X."/>
            <person name="Wang R."/>
            <person name="Wang Y."/>
            <person name="Chen J."/>
            <person name="Wang L."/>
            <person name="Yu S."/>
            <person name="Wang B."/>
            <person name="Wei J."/>
            <person name="Song S."/>
            <person name="Lu X."/>
            <person name="Gao Z."/>
            <person name="Gu W."/>
            <person name="Deng X."/>
            <person name="Ma D."/>
            <person name="Wang S."/>
            <person name="Liang W."/>
            <person name="Fang L."/>
            <person name="Cai C."/>
            <person name="Zhu X."/>
            <person name="Zhou B."/>
            <person name="Zhang Y."/>
            <person name="Chen Z."/>
            <person name="Xu S."/>
            <person name="Zhu R."/>
            <person name="Wang S."/>
            <person name="Zhang T."/>
            <person name="Zhao G."/>
        </authorList>
    </citation>
    <scope>NUCLEOTIDE SEQUENCE [LARGE SCALE GENOMIC DNA]</scope>
    <source>
        <strain evidence="2">cv. Xinhai21</strain>
        <tissue evidence="1">Leaf</tissue>
    </source>
</reference>
<evidence type="ECO:0000313" key="2">
    <source>
        <dbReference type="Proteomes" id="UP000239757"/>
    </source>
</evidence>
<protein>
    <submittedName>
        <fullName evidence="1">Uncharacterized protein</fullName>
    </submittedName>
</protein>
<dbReference type="AlphaFoldDB" id="A0A2P5X8G3"/>
<gene>
    <name evidence="1" type="ORF">GOBAR_AA21055</name>
</gene>
<dbReference type="Proteomes" id="UP000239757">
    <property type="component" value="Unassembled WGS sequence"/>
</dbReference>
<name>A0A2P5X8G3_GOSBA</name>
<dbReference type="EMBL" id="KZ665462">
    <property type="protein sequence ID" value="PPR99622.1"/>
    <property type="molecule type" value="Genomic_DNA"/>
</dbReference>
<evidence type="ECO:0000313" key="1">
    <source>
        <dbReference type="EMBL" id="PPR99622.1"/>
    </source>
</evidence>